<dbReference type="SUPFAM" id="SSF56601">
    <property type="entry name" value="beta-lactamase/transpeptidase-like"/>
    <property type="match status" value="1"/>
</dbReference>
<comment type="similarity">
    <text evidence="1">Belongs to the class-A beta-lactamase family.</text>
</comment>
<evidence type="ECO:0000313" key="5">
    <source>
        <dbReference type="Proteomes" id="UP001148614"/>
    </source>
</evidence>
<dbReference type="InterPro" id="IPR001466">
    <property type="entry name" value="Beta-lactam-related"/>
</dbReference>
<proteinExistence type="inferred from homology"/>
<name>A0A9W8TLE3_9PEZI</name>
<evidence type="ECO:0000259" key="3">
    <source>
        <dbReference type="Pfam" id="PF00144"/>
    </source>
</evidence>
<comment type="caution">
    <text evidence="4">The sequence shown here is derived from an EMBL/GenBank/DDBJ whole genome shotgun (WGS) entry which is preliminary data.</text>
</comment>
<evidence type="ECO:0000313" key="4">
    <source>
        <dbReference type="EMBL" id="KAJ3567369.1"/>
    </source>
</evidence>
<dbReference type="EMBL" id="JANPWZ010001248">
    <property type="protein sequence ID" value="KAJ3567369.1"/>
    <property type="molecule type" value="Genomic_DNA"/>
</dbReference>
<feature type="domain" description="Beta-lactamase-related" evidence="3">
    <location>
        <begin position="9"/>
        <end position="118"/>
    </location>
</feature>
<dbReference type="InterPro" id="IPR012338">
    <property type="entry name" value="Beta-lactam/transpept-like"/>
</dbReference>
<keyword evidence="2" id="KW-0378">Hydrolase</keyword>
<dbReference type="Proteomes" id="UP001148614">
    <property type="component" value="Unassembled WGS sequence"/>
</dbReference>
<dbReference type="AlphaFoldDB" id="A0A9W8TLE3"/>
<dbReference type="Gene3D" id="3.40.710.10">
    <property type="entry name" value="DD-peptidase/beta-lactamase superfamily"/>
    <property type="match status" value="2"/>
</dbReference>
<dbReference type="InterPro" id="IPR050789">
    <property type="entry name" value="Diverse_Enzym_Activities"/>
</dbReference>
<feature type="domain" description="Beta-lactamase-related" evidence="3">
    <location>
        <begin position="126"/>
        <end position="347"/>
    </location>
</feature>
<protein>
    <recommendedName>
        <fullName evidence="3">Beta-lactamase-related domain-containing protein</fullName>
    </recommendedName>
</protein>
<organism evidence="4 5">
    <name type="scientific">Xylaria arbuscula</name>
    <dbReference type="NCBI Taxonomy" id="114810"/>
    <lineage>
        <taxon>Eukaryota</taxon>
        <taxon>Fungi</taxon>
        <taxon>Dikarya</taxon>
        <taxon>Ascomycota</taxon>
        <taxon>Pezizomycotina</taxon>
        <taxon>Sordariomycetes</taxon>
        <taxon>Xylariomycetidae</taxon>
        <taxon>Xylariales</taxon>
        <taxon>Xylariaceae</taxon>
        <taxon>Xylaria</taxon>
    </lineage>
</organism>
<dbReference type="Pfam" id="PF00144">
    <property type="entry name" value="Beta-lactamase"/>
    <property type="match status" value="2"/>
</dbReference>
<dbReference type="PANTHER" id="PTHR43283">
    <property type="entry name" value="BETA-LACTAMASE-RELATED"/>
    <property type="match status" value="1"/>
</dbReference>
<keyword evidence="5" id="KW-1185">Reference proteome</keyword>
<dbReference type="PANTHER" id="PTHR43283:SF17">
    <property type="entry name" value="(LOVD), PUTATIVE (AFU_ORTHOLOGUE AFUA_5G00920)-RELATED"/>
    <property type="match status" value="1"/>
</dbReference>
<dbReference type="GO" id="GO:0016787">
    <property type="term" value="F:hydrolase activity"/>
    <property type="evidence" value="ECO:0007669"/>
    <property type="project" value="UniProtKB-KW"/>
</dbReference>
<sequence length="384" mass="42695">MSSLEDVFEAACSAREIPGVVLLATNRTGSWDYNKAFGHRTALGTDELLEEDCTMWVASCTKLLTSIACMQCVERGLIGLDDDVRVLLHELQHIDIVKRDSAGQGFSSTKNIRPITLRHGFLLLDTPSSTSWSYGPSTDWAGLLVERLSGMSLQAYMAHNIWEPLSIKSMTFFLSTRPDMQSRAASMCQRKPDSPMVVIHAERQPTLEPDVEDCLGGGGIYAAPAEYVKVLRALLRDAGISNSTDYEAYDSATTPLPHQQRLLRRSTAESMFEPQLNEPGRKALQAVSEIPRLNLMLGGMPAATKKDWGLGGMLVMEDLSGWRKKGVMTWGGTPNLTWWIDRKTDLCGLYAGQLIPIGDKRSVEMTELFEREMYARYKHHATST</sequence>
<accession>A0A9W8TLE3</accession>
<evidence type="ECO:0000256" key="2">
    <source>
        <dbReference type="ARBA" id="ARBA00022801"/>
    </source>
</evidence>
<gene>
    <name evidence="4" type="ORF">NPX13_g6795</name>
</gene>
<dbReference type="VEuPathDB" id="FungiDB:F4678DRAFT_447331"/>
<reference evidence="4" key="1">
    <citation type="submission" date="2022-07" db="EMBL/GenBank/DDBJ databases">
        <title>Genome Sequence of Xylaria arbuscula.</title>
        <authorList>
            <person name="Buettner E."/>
        </authorList>
    </citation>
    <scope>NUCLEOTIDE SEQUENCE</scope>
    <source>
        <strain evidence="4">VT107</strain>
    </source>
</reference>
<evidence type="ECO:0000256" key="1">
    <source>
        <dbReference type="ARBA" id="ARBA00009009"/>
    </source>
</evidence>